<protein>
    <submittedName>
        <fullName evidence="2">CRISPR-associated protein, Csx6 family</fullName>
    </submittedName>
</protein>
<feature type="domain" description="CRISPR system ring nuclease SSO2081-like" evidence="1">
    <location>
        <begin position="22"/>
        <end position="235"/>
    </location>
</feature>
<gene>
    <name evidence="2" type="ORF">NSMM_400112</name>
</gene>
<dbReference type="OrthoDB" id="9805822at2"/>
<proteinExistence type="predicted"/>
<dbReference type="NCBIfam" id="TIGR02584">
    <property type="entry name" value="cas_NE0113"/>
    <property type="match status" value="1"/>
</dbReference>
<keyword evidence="3" id="KW-1185">Reference proteome</keyword>
<evidence type="ECO:0000259" key="1">
    <source>
        <dbReference type="Pfam" id="PF09623"/>
    </source>
</evidence>
<name>A0A1G5SEL1_9PROT</name>
<dbReference type="RefSeq" id="WP_090286326.1">
    <property type="nucleotide sequence ID" value="NZ_FMWO01000048.1"/>
</dbReference>
<evidence type="ECO:0000313" key="3">
    <source>
        <dbReference type="Proteomes" id="UP000198729"/>
    </source>
</evidence>
<reference evidence="2 3" key="1">
    <citation type="submission" date="2016-10" db="EMBL/GenBank/DDBJ databases">
        <authorList>
            <person name="de Groot N.N."/>
        </authorList>
    </citation>
    <scope>NUCLEOTIDE SEQUENCE [LARGE SCALE GENOMIC DNA]</scope>
    <source>
        <strain evidence="2">1</strain>
    </source>
</reference>
<accession>A0A1G5SEL1</accession>
<dbReference type="InterPro" id="IPR013413">
    <property type="entry name" value="CRISPR-assoc_prot_NE0113"/>
</dbReference>
<dbReference type="InterPro" id="IPR019092">
    <property type="entry name" value="SSO2081-like_dom"/>
</dbReference>
<dbReference type="EMBL" id="FMWO01000048">
    <property type="protein sequence ID" value="SCZ85634.1"/>
    <property type="molecule type" value="Genomic_DNA"/>
</dbReference>
<dbReference type="Proteomes" id="UP000198729">
    <property type="component" value="Unassembled WGS sequence"/>
</dbReference>
<organism evidence="2 3">
    <name type="scientific">Nitrosomonas mobilis</name>
    <dbReference type="NCBI Taxonomy" id="51642"/>
    <lineage>
        <taxon>Bacteria</taxon>
        <taxon>Pseudomonadati</taxon>
        <taxon>Pseudomonadota</taxon>
        <taxon>Betaproteobacteria</taxon>
        <taxon>Nitrosomonadales</taxon>
        <taxon>Nitrosomonadaceae</taxon>
        <taxon>Nitrosomonas</taxon>
    </lineage>
</organism>
<evidence type="ECO:0000313" key="2">
    <source>
        <dbReference type="EMBL" id="SCZ85634.1"/>
    </source>
</evidence>
<dbReference type="Pfam" id="PF09623">
    <property type="entry name" value="Cas_NE0113"/>
    <property type="match status" value="1"/>
</dbReference>
<dbReference type="AlphaFoldDB" id="A0A1G5SEL1"/>
<sequence>MSQLLQPHEYPRRILLCVTGLSPQIVTETLYALAMARTPPFIPTEVHLLTTTDGARLARAALLHPDGGHFHALLNDQPQIGHPRFDEDCIHIISYHQEKLADIRTPAENAAAADTITALVAQLTGDADTALHVSIAGGRKTMGFYLGYAFSLFARPQDNLSHILVSSPFEGHPDFFYPPRQPRRLVTRDGHHIDTAEAVVTLAEIPVVRLRHGLPVALITGRAGFSETVATLQQSFAPPRLLIDLKQRYLVCGTTAVTMKPQLLAWLAWWATLARQGRPETAWRQADAGLFLDIYRVVVGIDVTDYEKSVELLSNGMEKEFFQTKNAKMERILKDALGLAATPYLLITAGKRPHTRRGLTLPPESIQISGFDNRRD</sequence>
<dbReference type="STRING" id="51642.NSMM_400112"/>